<protein>
    <recommendedName>
        <fullName evidence="3">Phage portal protein</fullName>
    </recommendedName>
</protein>
<name>A0A3R6H8F6_9BACT</name>
<accession>A0A3R6H8F6</accession>
<comment type="caution">
    <text evidence="1">The sequence shown here is derived from an EMBL/GenBank/DDBJ whole genome shotgun (WGS) entry which is preliminary data.</text>
</comment>
<evidence type="ECO:0000313" key="1">
    <source>
        <dbReference type="EMBL" id="RHG67115.1"/>
    </source>
</evidence>
<proteinExistence type="predicted"/>
<evidence type="ECO:0000313" key="2">
    <source>
        <dbReference type="Proteomes" id="UP000286501"/>
    </source>
</evidence>
<dbReference type="EMBL" id="QRIN01000016">
    <property type="protein sequence ID" value="RHG67115.1"/>
    <property type="molecule type" value="Genomic_DNA"/>
</dbReference>
<reference evidence="1 2" key="1">
    <citation type="submission" date="2018-08" db="EMBL/GenBank/DDBJ databases">
        <title>A genome reference for cultivated species of the human gut microbiota.</title>
        <authorList>
            <person name="Zou Y."/>
            <person name="Xue W."/>
            <person name="Luo G."/>
        </authorList>
    </citation>
    <scope>NUCLEOTIDE SEQUENCE [LARGE SCALE GENOMIC DNA]</scope>
    <source>
        <strain evidence="1 2">AM22-1</strain>
    </source>
</reference>
<dbReference type="Proteomes" id="UP000286501">
    <property type="component" value="Unassembled WGS sequence"/>
</dbReference>
<sequence>MNIEEILKKTDTISQKIEELRRRTVMVPLWSYLLSLYEPASHKVMTDTISLRDKDNGEKSSRIAVALEKLLTNRITEFTFSIPVKRKYNTPENDIQREIQKALEKIYDCAHIDNMNYKRGLAYFASCEIFTIWYSVKKHNSLYGFESNYKLKCKTFSPMDGVRLYPIIDEYDDMQAMSFEYDKTVSDKETVTFFETFTENYHFIWKKSNLGDMWEEVTAQVDEDGNIESGEEIIIHKIPGAYMSRPHAIYEGLDNIRSEFEYNISRNSNVIAYNAAPIAKVKGGIVGKEKKGESLRIWRVENDGDISYVSWNQSQEAVSGQNKTLLGLYWMLSQMPDISFENMKSLGNIGYDARQTLLTDAHLKVRMESGAFKEFFEREFNVIKAFLKVMNPKWEKEIDNVTCDHIITPYIPKDESYDITIRQKANGGKPVESQLESIVKLGQSQDPQQTMKDIRQDELNAAAVQQSAFAMGEQTI</sequence>
<dbReference type="InterPro" id="IPR021145">
    <property type="entry name" value="Portal_protein_SPP1_Gp6-like"/>
</dbReference>
<dbReference type="AlphaFoldDB" id="A0A3R6H8F6"/>
<dbReference type="RefSeq" id="WP_118200579.1">
    <property type="nucleotide sequence ID" value="NZ_QRIE01000005.1"/>
</dbReference>
<organism evidence="1 2">
    <name type="scientific">Segatella copri</name>
    <dbReference type="NCBI Taxonomy" id="165179"/>
    <lineage>
        <taxon>Bacteria</taxon>
        <taxon>Pseudomonadati</taxon>
        <taxon>Bacteroidota</taxon>
        <taxon>Bacteroidia</taxon>
        <taxon>Bacteroidales</taxon>
        <taxon>Prevotellaceae</taxon>
        <taxon>Segatella</taxon>
    </lineage>
</organism>
<dbReference type="Pfam" id="PF05133">
    <property type="entry name" value="SPP1_portal"/>
    <property type="match status" value="1"/>
</dbReference>
<gene>
    <name evidence="1" type="ORF">DW250_05520</name>
</gene>
<evidence type="ECO:0008006" key="3">
    <source>
        <dbReference type="Google" id="ProtNLM"/>
    </source>
</evidence>